<dbReference type="EMBL" id="FLRA01000017">
    <property type="protein sequence ID" value="SBT18207.1"/>
    <property type="molecule type" value="Genomic_DNA"/>
</dbReference>
<dbReference type="Gene3D" id="6.10.250.690">
    <property type="match status" value="1"/>
</dbReference>
<dbReference type="SUPFAM" id="SSF46894">
    <property type="entry name" value="C-terminal effector domain of the bipartite response regulators"/>
    <property type="match status" value="1"/>
</dbReference>
<keyword evidence="2" id="KW-0597">Phosphoprotein</keyword>
<dbReference type="Proteomes" id="UP000092840">
    <property type="component" value="Unassembled WGS sequence"/>
</dbReference>
<dbReference type="SUPFAM" id="SSF52172">
    <property type="entry name" value="CheY-like"/>
    <property type="match status" value="1"/>
</dbReference>
<dbReference type="CDD" id="cd00383">
    <property type="entry name" value="trans_reg_C"/>
    <property type="match status" value="1"/>
</dbReference>
<dbReference type="Gene3D" id="1.10.10.10">
    <property type="entry name" value="Winged helix-like DNA-binding domain superfamily/Winged helix DNA-binding domain"/>
    <property type="match status" value="1"/>
</dbReference>
<feature type="DNA-binding region" description="OmpR/PhoB-type" evidence="3">
    <location>
        <begin position="128"/>
        <end position="229"/>
    </location>
</feature>
<evidence type="ECO:0000313" key="9">
    <source>
        <dbReference type="Proteomes" id="UP000092871"/>
    </source>
</evidence>
<dbReference type="GO" id="GO:0005829">
    <property type="term" value="C:cytosol"/>
    <property type="evidence" value="ECO:0007669"/>
    <property type="project" value="TreeGrafter"/>
</dbReference>
<gene>
    <name evidence="6" type="primary">kdpE</name>
    <name evidence="6" type="ORF">MGA5115_02328</name>
    <name evidence="7" type="ORF">MGA5116_03210</name>
</gene>
<evidence type="ECO:0000313" key="6">
    <source>
        <dbReference type="EMBL" id="SBT18207.1"/>
    </source>
</evidence>
<name>A0A1C3JSW4_9GAMM</name>
<dbReference type="SMART" id="SM00448">
    <property type="entry name" value="REC"/>
    <property type="match status" value="1"/>
</dbReference>
<proteinExistence type="predicted"/>
<dbReference type="Gene3D" id="3.40.50.2300">
    <property type="match status" value="1"/>
</dbReference>
<dbReference type="GO" id="GO:0000156">
    <property type="term" value="F:phosphorelay response regulator activity"/>
    <property type="evidence" value="ECO:0007669"/>
    <property type="project" value="TreeGrafter"/>
</dbReference>
<evidence type="ECO:0000259" key="5">
    <source>
        <dbReference type="PROSITE" id="PS51755"/>
    </source>
</evidence>
<keyword evidence="1 3" id="KW-0238">DNA-binding</keyword>
<dbReference type="InterPro" id="IPR039420">
    <property type="entry name" value="WalR-like"/>
</dbReference>
<protein>
    <submittedName>
        <fullName evidence="6">KDP operon transcriptional regulatory protein KdpE</fullName>
    </submittedName>
</protein>
<dbReference type="Pfam" id="PF00486">
    <property type="entry name" value="Trans_reg_C"/>
    <property type="match status" value="1"/>
</dbReference>
<dbReference type="PROSITE" id="PS51755">
    <property type="entry name" value="OMPR_PHOB"/>
    <property type="match status" value="1"/>
</dbReference>
<evidence type="ECO:0000256" key="2">
    <source>
        <dbReference type="PROSITE-ProRule" id="PRU00169"/>
    </source>
</evidence>
<sequence length="229" mass="25375">MQHILVIEDDAPMQSFLKTLCESAGFKVSLANTIEQASAVMSGALLVDLCLLDLGLPDGSGHDFIRAFKPQMTAPIIVISARDTDFDKITALDFGADDYVAKPFSSGELLARIRVSLRRLVQENEATPSTFQVQHLNVNLDARTVYLDGVDDAIHLTPIEFRLLELFLKQPNKVLTYSQIGRDVWGNQFTGSTEKIRVHIAQLRQKIEKMPSAPTLISNAPGIGYRLNH</sequence>
<dbReference type="GO" id="GO:0000976">
    <property type="term" value="F:transcription cis-regulatory region binding"/>
    <property type="evidence" value="ECO:0007669"/>
    <property type="project" value="TreeGrafter"/>
</dbReference>
<dbReference type="PANTHER" id="PTHR48111">
    <property type="entry name" value="REGULATOR OF RPOS"/>
    <property type="match status" value="1"/>
</dbReference>
<dbReference type="PROSITE" id="PS50110">
    <property type="entry name" value="RESPONSE_REGULATORY"/>
    <property type="match status" value="1"/>
</dbReference>
<dbReference type="EMBL" id="FLRB01000019">
    <property type="protein sequence ID" value="SBT22587.1"/>
    <property type="molecule type" value="Genomic_DNA"/>
</dbReference>
<evidence type="ECO:0000259" key="4">
    <source>
        <dbReference type="PROSITE" id="PS50110"/>
    </source>
</evidence>
<dbReference type="InterPro" id="IPR036388">
    <property type="entry name" value="WH-like_DNA-bd_sf"/>
</dbReference>
<organism evidence="6 9">
    <name type="scientific">Marinomonas gallaica</name>
    <dbReference type="NCBI Taxonomy" id="1806667"/>
    <lineage>
        <taxon>Bacteria</taxon>
        <taxon>Pseudomonadati</taxon>
        <taxon>Pseudomonadota</taxon>
        <taxon>Gammaproteobacteria</taxon>
        <taxon>Oceanospirillales</taxon>
        <taxon>Oceanospirillaceae</taxon>
        <taxon>Marinomonas</taxon>
    </lineage>
</organism>
<dbReference type="OrthoDB" id="9802426at2"/>
<keyword evidence="8" id="KW-1185">Reference proteome</keyword>
<dbReference type="PANTHER" id="PTHR48111:SF50">
    <property type="entry name" value="KDP OPERON TRANSCRIPTIONAL REGULATORY PROTEIN KDPE"/>
    <property type="match status" value="1"/>
</dbReference>
<feature type="domain" description="Response regulatory" evidence="4">
    <location>
        <begin position="3"/>
        <end position="117"/>
    </location>
</feature>
<evidence type="ECO:0000256" key="1">
    <source>
        <dbReference type="ARBA" id="ARBA00023125"/>
    </source>
</evidence>
<reference evidence="6 9" key="1">
    <citation type="submission" date="2016-06" db="EMBL/GenBank/DDBJ databases">
        <authorList>
            <person name="Kjaerup R.B."/>
            <person name="Dalgaard T.S."/>
            <person name="Juul-Madsen H.R."/>
        </authorList>
    </citation>
    <scope>NUCLEOTIDE SEQUENCE [LARGE SCALE GENOMIC DNA]</scope>
    <source>
        <strain evidence="6 9">CECT 5115</strain>
    </source>
</reference>
<reference evidence="7 8" key="2">
    <citation type="submission" date="2016-06" db="EMBL/GenBank/DDBJ databases">
        <authorList>
            <person name="Rodrigo-Torres L."/>
            <person name="Arahal D.R."/>
        </authorList>
    </citation>
    <scope>NUCLEOTIDE SEQUENCE [LARGE SCALE GENOMIC DNA]</scope>
    <source>
        <strain evidence="7 8">CECT 5116</strain>
    </source>
</reference>
<feature type="modified residue" description="4-aspartylphosphate" evidence="2">
    <location>
        <position position="53"/>
    </location>
</feature>
<dbReference type="RefSeq" id="WP_067036654.1">
    <property type="nucleotide sequence ID" value="NZ_FLRA01000017.1"/>
</dbReference>
<dbReference type="InterPro" id="IPR016032">
    <property type="entry name" value="Sig_transdc_resp-reg_C-effctor"/>
</dbReference>
<dbReference type="SMART" id="SM00862">
    <property type="entry name" value="Trans_reg_C"/>
    <property type="match status" value="1"/>
</dbReference>
<dbReference type="GO" id="GO:0032993">
    <property type="term" value="C:protein-DNA complex"/>
    <property type="evidence" value="ECO:0007669"/>
    <property type="project" value="TreeGrafter"/>
</dbReference>
<dbReference type="InterPro" id="IPR001789">
    <property type="entry name" value="Sig_transdc_resp-reg_receiver"/>
</dbReference>
<feature type="domain" description="OmpR/PhoB-type" evidence="5">
    <location>
        <begin position="128"/>
        <end position="229"/>
    </location>
</feature>
<dbReference type="GO" id="GO:0006355">
    <property type="term" value="P:regulation of DNA-templated transcription"/>
    <property type="evidence" value="ECO:0007669"/>
    <property type="project" value="InterPro"/>
</dbReference>
<accession>A0A1C3JSW4</accession>
<evidence type="ECO:0000256" key="3">
    <source>
        <dbReference type="PROSITE-ProRule" id="PRU01091"/>
    </source>
</evidence>
<dbReference type="Pfam" id="PF00072">
    <property type="entry name" value="Response_reg"/>
    <property type="match status" value="1"/>
</dbReference>
<dbReference type="InterPro" id="IPR001867">
    <property type="entry name" value="OmpR/PhoB-type_DNA-bd"/>
</dbReference>
<dbReference type="Proteomes" id="UP000092871">
    <property type="component" value="Unassembled WGS sequence"/>
</dbReference>
<evidence type="ECO:0000313" key="7">
    <source>
        <dbReference type="EMBL" id="SBT22587.1"/>
    </source>
</evidence>
<evidence type="ECO:0000313" key="8">
    <source>
        <dbReference type="Proteomes" id="UP000092840"/>
    </source>
</evidence>
<dbReference type="InterPro" id="IPR011006">
    <property type="entry name" value="CheY-like_superfamily"/>
</dbReference>
<dbReference type="AlphaFoldDB" id="A0A1C3JSW4"/>